<sequence>MLGRRALVLAQASHPQARNAQARRLACAHLRFTHARPRHHPAIRVGAFDLGSNRTARLAVALGHLARPAHIRLLAPPISTVVPGTLKNTNTIEDFKRLDKAALFNVCAQAVWDDIVSGKALRDPKLLAHFLVVSFADLKKHKFVYWFAFPAITSGLGVTVGKQSSLVEWVGDHDRLQRRKRPATNPSWPARNLLLLLAHHGVKQCTLIAARHDLTADAEKNPGTYPQTAGQVKATGWERTADGKLAPRSVDLAHMMDPKRLAEDAVHLNLKLMKWRVLPSLDLDAISSARCLLLGAGTLGCYVARSLLAWGVKHVTFVDYGKVSFSNPVRQPLFTFEDCLAGGRDKAVAAAERARAILPTLNATGHALSIPMPGHPVLNEAQFQEVMVQLEALFKAHDVVYLLMDSRESRWLPTLLGKVHGKTVINAALGFDSFVVMRHSDELGCYFCNDVVAPTDSLSDRTLDQMCTVTRPGLAAMAGATAVELMASLLNHEHRYSSSHAAPAHAPTPLGPVPHQLRGFLSSHESLLVTGQAYESVDFVREVCNAPGVLEKMTGLDEMKREAEEALKGWEAEGDEDTDDF</sequence>
<proteinExistence type="predicted"/>
<dbReference type="InterPro" id="IPR042522">
    <property type="entry name" value="Atg7_N_1"/>
</dbReference>
<gene>
    <name evidence="3" type="ORF">BCR44DRAFT_1481771</name>
</gene>
<dbReference type="GO" id="GO:0006995">
    <property type="term" value="P:cellular response to nitrogen starvation"/>
    <property type="evidence" value="ECO:0007669"/>
    <property type="project" value="TreeGrafter"/>
</dbReference>
<dbReference type="InterPro" id="IPR035985">
    <property type="entry name" value="Ubiquitin-activating_enz"/>
</dbReference>
<dbReference type="Gene3D" id="3.40.50.720">
    <property type="entry name" value="NAD(P)-binding Rossmann-like Domain"/>
    <property type="match status" value="1"/>
</dbReference>
<evidence type="ECO:0008006" key="5">
    <source>
        <dbReference type="Google" id="ProtNLM"/>
    </source>
</evidence>
<evidence type="ECO:0000259" key="1">
    <source>
        <dbReference type="Pfam" id="PF00899"/>
    </source>
</evidence>
<dbReference type="InterPro" id="IPR045886">
    <property type="entry name" value="ThiF/MoeB/HesA"/>
</dbReference>
<dbReference type="GO" id="GO:0019778">
    <property type="term" value="F:Atg12 activating enzyme activity"/>
    <property type="evidence" value="ECO:0007669"/>
    <property type="project" value="TreeGrafter"/>
</dbReference>
<feature type="domain" description="Ubiquitin-like modifier-activating enzyme Atg7 N-terminal" evidence="2">
    <location>
        <begin position="184"/>
        <end position="256"/>
    </location>
</feature>
<dbReference type="OrthoDB" id="338614at2759"/>
<dbReference type="PANTHER" id="PTHR10953:SF3">
    <property type="entry name" value="UBIQUITIN-LIKE MODIFIER-ACTIVATING ENZYME ATG7"/>
    <property type="match status" value="1"/>
</dbReference>
<dbReference type="EMBL" id="MCFL01000002">
    <property type="protein sequence ID" value="ORZ40662.1"/>
    <property type="molecule type" value="Genomic_DNA"/>
</dbReference>
<dbReference type="Pfam" id="PF00899">
    <property type="entry name" value="ThiF"/>
    <property type="match status" value="1"/>
</dbReference>
<evidence type="ECO:0000313" key="3">
    <source>
        <dbReference type="EMBL" id="ORZ40662.1"/>
    </source>
</evidence>
<dbReference type="PANTHER" id="PTHR10953">
    <property type="entry name" value="UBIQUITIN-ACTIVATING ENZYME E1"/>
    <property type="match status" value="1"/>
</dbReference>
<evidence type="ECO:0000259" key="2">
    <source>
        <dbReference type="Pfam" id="PF16420"/>
    </source>
</evidence>
<dbReference type="GO" id="GO:0019779">
    <property type="term" value="F:Atg8 activating enzyme activity"/>
    <property type="evidence" value="ECO:0007669"/>
    <property type="project" value="TreeGrafter"/>
</dbReference>
<dbReference type="Proteomes" id="UP000193411">
    <property type="component" value="Unassembled WGS sequence"/>
</dbReference>
<reference evidence="3 4" key="1">
    <citation type="submission" date="2016-07" db="EMBL/GenBank/DDBJ databases">
        <title>Pervasive Adenine N6-methylation of Active Genes in Fungi.</title>
        <authorList>
            <consortium name="DOE Joint Genome Institute"/>
            <person name="Mondo S.J."/>
            <person name="Dannebaum R.O."/>
            <person name="Kuo R.C."/>
            <person name="Labutti K."/>
            <person name="Haridas S."/>
            <person name="Kuo A."/>
            <person name="Salamov A."/>
            <person name="Ahrendt S.R."/>
            <person name="Lipzen A."/>
            <person name="Sullivan W."/>
            <person name="Andreopoulos W.B."/>
            <person name="Clum A."/>
            <person name="Lindquist E."/>
            <person name="Daum C."/>
            <person name="Ramamoorthy G.K."/>
            <person name="Gryganskyi A."/>
            <person name="Culley D."/>
            <person name="Magnuson J.K."/>
            <person name="James T.Y."/>
            <person name="O'Malley M.A."/>
            <person name="Stajich J.E."/>
            <person name="Spatafora J.W."/>
            <person name="Visel A."/>
            <person name="Grigoriev I.V."/>
        </authorList>
    </citation>
    <scope>NUCLEOTIDE SEQUENCE [LARGE SCALE GENOMIC DNA]</scope>
    <source>
        <strain evidence="3 4">PL171</strain>
    </source>
</reference>
<dbReference type="GO" id="GO:0000422">
    <property type="term" value="P:autophagy of mitochondrion"/>
    <property type="evidence" value="ECO:0007669"/>
    <property type="project" value="TreeGrafter"/>
</dbReference>
<dbReference type="InterPro" id="IPR000594">
    <property type="entry name" value="ThiF_NAD_FAD-bd"/>
</dbReference>
<organism evidence="3 4">
    <name type="scientific">Catenaria anguillulae PL171</name>
    <dbReference type="NCBI Taxonomy" id="765915"/>
    <lineage>
        <taxon>Eukaryota</taxon>
        <taxon>Fungi</taxon>
        <taxon>Fungi incertae sedis</taxon>
        <taxon>Blastocladiomycota</taxon>
        <taxon>Blastocladiomycetes</taxon>
        <taxon>Blastocladiales</taxon>
        <taxon>Catenariaceae</taxon>
        <taxon>Catenaria</taxon>
    </lineage>
</organism>
<keyword evidence="4" id="KW-1185">Reference proteome</keyword>
<dbReference type="GO" id="GO:0000045">
    <property type="term" value="P:autophagosome assembly"/>
    <property type="evidence" value="ECO:0007669"/>
    <property type="project" value="TreeGrafter"/>
</dbReference>
<dbReference type="GO" id="GO:0032446">
    <property type="term" value="P:protein modification by small protein conjugation"/>
    <property type="evidence" value="ECO:0007669"/>
    <property type="project" value="TreeGrafter"/>
</dbReference>
<protein>
    <recommendedName>
        <fullName evidence="5">Ubiquitin-like modifier-activating enzyme ATG7</fullName>
    </recommendedName>
</protein>
<dbReference type="GO" id="GO:0034727">
    <property type="term" value="P:piecemeal microautophagy of the nucleus"/>
    <property type="evidence" value="ECO:0007669"/>
    <property type="project" value="TreeGrafter"/>
</dbReference>
<feature type="domain" description="THIF-type NAD/FAD binding fold" evidence="1">
    <location>
        <begin position="273"/>
        <end position="496"/>
    </location>
</feature>
<dbReference type="STRING" id="765915.A0A1Y2I568"/>
<evidence type="ECO:0000313" key="4">
    <source>
        <dbReference type="Proteomes" id="UP000193411"/>
    </source>
</evidence>
<dbReference type="AlphaFoldDB" id="A0A1Y2I568"/>
<dbReference type="SUPFAM" id="SSF69572">
    <property type="entry name" value="Activating enzymes of the ubiquitin-like proteins"/>
    <property type="match status" value="1"/>
</dbReference>
<dbReference type="Gene3D" id="3.40.140.70">
    <property type="entry name" value="Ubiquitin-like modifier-activating enzyme ATG7 N-terminal domain"/>
    <property type="match status" value="1"/>
</dbReference>
<accession>A0A1Y2I568</accession>
<dbReference type="InterPro" id="IPR032197">
    <property type="entry name" value="Atg7_N"/>
</dbReference>
<comment type="caution">
    <text evidence="3">The sequence shown here is derived from an EMBL/GenBank/DDBJ whole genome shotgun (WGS) entry which is preliminary data.</text>
</comment>
<dbReference type="GO" id="GO:0000407">
    <property type="term" value="C:phagophore assembly site"/>
    <property type="evidence" value="ECO:0007669"/>
    <property type="project" value="TreeGrafter"/>
</dbReference>
<dbReference type="Pfam" id="PF16420">
    <property type="entry name" value="ATG7_N"/>
    <property type="match status" value="2"/>
</dbReference>
<name>A0A1Y2I568_9FUNG</name>
<feature type="domain" description="Ubiquitin-like modifier-activating enzyme Atg7 N-terminal" evidence="2">
    <location>
        <begin position="76"/>
        <end position="155"/>
    </location>
</feature>